<dbReference type="InterPro" id="IPR013325">
    <property type="entry name" value="RNA_pol_sigma_r2"/>
</dbReference>
<dbReference type="Pfam" id="PF08281">
    <property type="entry name" value="Sigma70_r4_2"/>
    <property type="match status" value="1"/>
</dbReference>
<dbReference type="PANTHER" id="PTHR43133:SF8">
    <property type="entry name" value="RNA POLYMERASE SIGMA FACTOR HI_1459-RELATED"/>
    <property type="match status" value="1"/>
</dbReference>
<reference evidence="9" key="1">
    <citation type="journal article" date="2019" name="Int. J. Syst. Evol. Microbiol.">
        <title>The Global Catalogue of Microorganisms (GCM) 10K type strain sequencing project: providing services to taxonomists for standard genome sequencing and annotation.</title>
        <authorList>
            <consortium name="The Broad Institute Genomics Platform"/>
            <consortium name="The Broad Institute Genome Sequencing Center for Infectious Disease"/>
            <person name="Wu L."/>
            <person name="Ma J."/>
        </authorList>
    </citation>
    <scope>NUCLEOTIDE SEQUENCE [LARGE SCALE GENOMIC DNA]</scope>
    <source>
        <strain evidence="9">CGMCC 4.7093</strain>
    </source>
</reference>
<dbReference type="RefSeq" id="WP_378035270.1">
    <property type="nucleotide sequence ID" value="NZ_JBHSIV010000005.1"/>
</dbReference>
<dbReference type="SUPFAM" id="SSF88946">
    <property type="entry name" value="Sigma2 domain of RNA polymerase sigma factors"/>
    <property type="match status" value="1"/>
</dbReference>
<evidence type="ECO:0000256" key="2">
    <source>
        <dbReference type="ARBA" id="ARBA00023015"/>
    </source>
</evidence>
<accession>A0ABV9YJT7</accession>
<dbReference type="Gene3D" id="1.10.10.10">
    <property type="entry name" value="Winged helix-like DNA-binding domain superfamily/Winged helix DNA-binding domain"/>
    <property type="match status" value="1"/>
</dbReference>
<evidence type="ECO:0000256" key="5">
    <source>
        <dbReference type="ARBA" id="ARBA00023163"/>
    </source>
</evidence>
<keyword evidence="2" id="KW-0805">Transcription regulation</keyword>
<keyword evidence="9" id="KW-1185">Reference proteome</keyword>
<keyword evidence="4" id="KW-0238">DNA-binding</keyword>
<evidence type="ECO:0000313" key="8">
    <source>
        <dbReference type="EMBL" id="MFC5061917.1"/>
    </source>
</evidence>
<dbReference type="InterPro" id="IPR036388">
    <property type="entry name" value="WH-like_DNA-bd_sf"/>
</dbReference>
<dbReference type="Proteomes" id="UP001595947">
    <property type="component" value="Unassembled WGS sequence"/>
</dbReference>
<dbReference type="InterPro" id="IPR014284">
    <property type="entry name" value="RNA_pol_sigma-70_dom"/>
</dbReference>
<dbReference type="EMBL" id="JBHSIV010000005">
    <property type="protein sequence ID" value="MFC5061917.1"/>
    <property type="molecule type" value="Genomic_DNA"/>
</dbReference>
<dbReference type="InterPro" id="IPR039425">
    <property type="entry name" value="RNA_pol_sigma-70-like"/>
</dbReference>
<feature type="domain" description="RNA polymerase sigma-70 region 2" evidence="6">
    <location>
        <begin position="49"/>
        <end position="115"/>
    </location>
</feature>
<evidence type="ECO:0000259" key="7">
    <source>
        <dbReference type="Pfam" id="PF08281"/>
    </source>
</evidence>
<evidence type="ECO:0000313" key="9">
    <source>
        <dbReference type="Proteomes" id="UP001595947"/>
    </source>
</evidence>
<dbReference type="NCBIfam" id="TIGR02937">
    <property type="entry name" value="sigma70-ECF"/>
    <property type="match status" value="1"/>
</dbReference>
<organism evidence="8 9">
    <name type="scientific">Actinomycetospora atypica</name>
    <dbReference type="NCBI Taxonomy" id="1290095"/>
    <lineage>
        <taxon>Bacteria</taxon>
        <taxon>Bacillati</taxon>
        <taxon>Actinomycetota</taxon>
        <taxon>Actinomycetes</taxon>
        <taxon>Pseudonocardiales</taxon>
        <taxon>Pseudonocardiaceae</taxon>
        <taxon>Actinomycetospora</taxon>
    </lineage>
</organism>
<proteinExistence type="inferred from homology"/>
<evidence type="ECO:0000259" key="6">
    <source>
        <dbReference type="Pfam" id="PF04542"/>
    </source>
</evidence>
<keyword evidence="5" id="KW-0804">Transcription</keyword>
<dbReference type="PANTHER" id="PTHR43133">
    <property type="entry name" value="RNA POLYMERASE ECF-TYPE SIGMA FACTO"/>
    <property type="match status" value="1"/>
</dbReference>
<dbReference type="InterPro" id="IPR013249">
    <property type="entry name" value="RNA_pol_sigma70_r4_t2"/>
</dbReference>
<gene>
    <name evidence="8" type="ORF">ACFPBZ_06850</name>
</gene>
<comment type="similarity">
    <text evidence="1">Belongs to the sigma-70 factor family. ECF subfamily.</text>
</comment>
<dbReference type="InterPro" id="IPR007627">
    <property type="entry name" value="RNA_pol_sigma70_r2"/>
</dbReference>
<feature type="domain" description="RNA polymerase sigma factor 70 region 4 type 2" evidence="7">
    <location>
        <begin position="149"/>
        <end position="196"/>
    </location>
</feature>
<comment type="caution">
    <text evidence="8">The sequence shown here is derived from an EMBL/GenBank/DDBJ whole genome shotgun (WGS) entry which is preliminary data.</text>
</comment>
<evidence type="ECO:0000256" key="1">
    <source>
        <dbReference type="ARBA" id="ARBA00010641"/>
    </source>
</evidence>
<dbReference type="Pfam" id="PF04542">
    <property type="entry name" value="Sigma70_r2"/>
    <property type="match status" value="1"/>
</dbReference>
<dbReference type="SUPFAM" id="SSF88659">
    <property type="entry name" value="Sigma3 and sigma4 domains of RNA polymerase sigma factors"/>
    <property type="match status" value="1"/>
</dbReference>
<sequence>MCASSRPTTGAAGPVAAASPHAWDAEADEWLVGQAVAGSRFSGQAFEVLLRRHQDRIYRIALRMTGSTADAEDVAQDVAVQLWRMLATFTGSSTFSTWLYRIVVNRCLTHLRAQQVAGRRTEPLLESDHPRVVGPEKRVLDGARVDAAAAALGGLPPEQRAALVLCQIEGLSYRDAAAATGVTEAAIRSRLERGRRNFTAAMQEWA</sequence>
<dbReference type="InterPro" id="IPR013324">
    <property type="entry name" value="RNA_pol_sigma_r3/r4-like"/>
</dbReference>
<name>A0ABV9YJT7_9PSEU</name>
<protein>
    <submittedName>
        <fullName evidence="8">RNA polymerase sigma factor</fullName>
    </submittedName>
</protein>
<dbReference type="Gene3D" id="1.10.1740.10">
    <property type="match status" value="1"/>
</dbReference>
<keyword evidence="3" id="KW-0731">Sigma factor</keyword>
<evidence type="ECO:0000256" key="4">
    <source>
        <dbReference type="ARBA" id="ARBA00023125"/>
    </source>
</evidence>
<evidence type="ECO:0000256" key="3">
    <source>
        <dbReference type="ARBA" id="ARBA00023082"/>
    </source>
</evidence>